<dbReference type="EMBL" id="MT143709">
    <property type="protein sequence ID" value="QJB01508.1"/>
    <property type="molecule type" value="Genomic_DNA"/>
</dbReference>
<evidence type="ECO:0000313" key="2">
    <source>
        <dbReference type="EMBL" id="QJH92468.1"/>
    </source>
</evidence>
<protein>
    <submittedName>
        <fullName evidence="1">Uncharacterized protein</fullName>
    </submittedName>
</protein>
<reference evidence="1" key="1">
    <citation type="submission" date="2020-03" db="EMBL/GenBank/DDBJ databases">
        <title>The deep terrestrial virosphere.</title>
        <authorList>
            <person name="Holmfeldt K."/>
            <person name="Nilsson E."/>
            <person name="Simone D."/>
            <person name="Lopez-Fernandez M."/>
            <person name="Wu X."/>
            <person name="de Brujin I."/>
            <person name="Lundin D."/>
            <person name="Andersson A."/>
            <person name="Bertilsson S."/>
            <person name="Dopson M."/>
        </authorList>
    </citation>
    <scope>NUCLEOTIDE SEQUENCE</scope>
    <source>
        <strain evidence="1">MM171A00102</strain>
        <strain evidence="2">MM171B00096</strain>
    </source>
</reference>
<gene>
    <name evidence="1" type="ORF">MM171A00102_0067</name>
    <name evidence="2" type="ORF">MM171B00096_0030</name>
</gene>
<name>A0A6M3M272_9ZZZZ</name>
<sequence length="73" mass="8134">MSDRKQYTAFCQQSDGKGTIWIDTVTASGPMDAIGEARAKCANDWEYDVEDVHCLGLATGNVEIVYWEDLNDD</sequence>
<dbReference type="EMBL" id="MT143896">
    <property type="protein sequence ID" value="QJH92468.1"/>
    <property type="molecule type" value="Genomic_DNA"/>
</dbReference>
<proteinExistence type="predicted"/>
<evidence type="ECO:0000313" key="1">
    <source>
        <dbReference type="EMBL" id="QJB01508.1"/>
    </source>
</evidence>
<organism evidence="1">
    <name type="scientific">viral metagenome</name>
    <dbReference type="NCBI Taxonomy" id="1070528"/>
    <lineage>
        <taxon>unclassified sequences</taxon>
        <taxon>metagenomes</taxon>
        <taxon>organismal metagenomes</taxon>
    </lineage>
</organism>
<accession>A0A6M3M272</accession>
<dbReference type="AlphaFoldDB" id="A0A6M3M272"/>